<dbReference type="GO" id="GO:0005975">
    <property type="term" value="P:carbohydrate metabolic process"/>
    <property type="evidence" value="ECO:0007669"/>
    <property type="project" value="InterPro"/>
</dbReference>
<dbReference type="InterPro" id="IPR012341">
    <property type="entry name" value="6hp_glycosidase-like_sf"/>
</dbReference>
<gene>
    <name evidence="5" type="ORF">FOA19_03825</name>
</gene>
<dbReference type="AlphaFoldDB" id="A0A5B6TGM0"/>
<dbReference type="InterPro" id="IPR028584">
    <property type="entry name" value="Cellobiose_2_epim"/>
</dbReference>
<comment type="function">
    <text evidence="4">Catalyzes the reversible epimerization of cellobiose to 4-O-beta-D-glucopyranosyl-D-mannose (Glc-Man).</text>
</comment>
<comment type="similarity">
    <text evidence="4">Belongs to the cellobiose 2-epimerase family.</text>
</comment>
<organism evidence="5 6">
    <name type="scientific">Rufibacter hautae</name>
    <dbReference type="NCBI Taxonomy" id="2595005"/>
    <lineage>
        <taxon>Bacteria</taxon>
        <taxon>Pseudomonadati</taxon>
        <taxon>Bacteroidota</taxon>
        <taxon>Cytophagia</taxon>
        <taxon>Cytophagales</taxon>
        <taxon>Hymenobacteraceae</taxon>
        <taxon>Rufibacter</taxon>
    </lineage>
</organism>
<dbReference type="GO" id="GO:0047736">
    <property type="term" value="F:cellobiose epimerase activity"/>
    <property type="evidence" value="ECO:0007669"/>
    <property type="project" value="UniProtKB-UniRule"/>
</dbReference>
<keyword evidence="3 4" id="KW-0413">Isomerase</keyword>
<keyword evidence="6" id="KW-1185">Reference proteome</keyword>
<evidence type="ECO:0000256" key="3">
    <source>
        <dbReference type="ARBA" id="ARBA00023235"/>
    </source>
</evidence>
<reference evidence="5 6" key="1">
    <citation type="submission" date="2019-07" db="EMBL/GenBank/DDBJ databases">
        <title>Rufibacter sp. nov., isolated from lake sediment.</title>
        <authorList>
            <person name="Qu J.-H."/>
        </authorList>
    </citation>
    <scope>NUCLEOTIDE SEQUENCE [LARGE SCALE GENOMIC DNA]</scope>
    <source>
        <strain evidence="5 6">NBS58-1</strain>
    </source>
</reference>
<dbReference type="OrthoDB" id="5141876at2"/>
<comment type="catalytic activity">
    <reaction evidence="1 4">
        <text>D-cellobiose = beta-D-glucosyl-(1-&gt;4)-D-mannopyranose</text>
        <dbReference type="Rhea" id="RHEA:23384"/>
        <dbReference type="ChEBI" id="CHEBI:17057"/>
        <dbReference type="ChEBI" id="CHEBI:47931"/>
        <dbReference type="EC" id="5.1.3.11"/>
    </reaction>
</comment>
<dbReference type="SUPFAM" id="SSF48208">
    <property type="entry name" value="Six-hairpin glycosidases"/>
    <property type="match status" value="1"/>
</dbReference>
<comment type="caution">
    <text evidence="5">The sequence shown here is derived from an EMBL/GenBank/DDBJ whole genome shotgun (WGS) entry which is preliminary data.</text>
</comment>
<evidence type="ECO:0000313" key="6">
    <source>
        <dbReference type="Proteomes" id="UP000324133"/>
    </source>
</evidence>
<evidence type="ECO:0000256" key="1">
    <source>
        <dbReference type="ARBA" id="ARBA00001470"/>
    </source>
</evidence>
<dbReference type="EMBL" id="VKKY01000001">
    <property type="protein sequence ID" value="KAA3439812.1"/>
    <property type="molecule type" value="Genomic_DNA"/>
</dbReference>
<dbReference type="Pfam" id="PF07221">
    <property type="entry name" value="GlcNAc_2-epim"/>
    <property type="match status" value="1"/>
</dbReference>
<dbReference type="EC" id="5.1.3.11" evidence="4"/>
<dbReference type="HAMAP" id="MF_00929">
    <property type="entry name" value="Cellobiose_2_epim"/>
    <property type="match status" value="1"/>
</dbReference>
<sequence length="413" mass="47349">MATPPDTSLTRQLSVYRQEMETELERILAFWIEHTLDHRNGGFVGQIGPTGEVNPEAPKGSILNARILWTFSAAFRQTGQKTYQEIATRAFEYLCASFLDSAHGGIYWMVDAQGQPLNTRKQIYALAFTVYGMSEFYLATQNEKALEVSQELFRWIEQYSYDPEHGGYLEAFSQTGELLEDLRLSEKDRNDPKTMNTHLHILEAYANLFRAWPDPLLGKQLRGLIGVFLDHIVDAETGHLRLFFACDWTSSANLISYGHDIEASWLLQEAAEVLGDQELLSRVKALALTMAQATAEALLPDGSLYHELNVDEHHYDTHREWWVSAEAMVGFLNAYELTGQEAFLRHSLNAWRFAQTYFLDLERGEWHWGVHDDYSLMSKEDKVGFWKCPYHNARACLEVIHRCRKIIGEAVAE</sequence>
<protein>
    <recommendedName>
        <fullName evidence="4">Cellobiose 2-epimerase</fullName>
        <shortName evidence="4">CE</shortName>
        <ecNumber evidence="4">5.1.3.11</ecNumber>
    </recommendedName>
</protein>
<name>A0A5B6TGM0_9BACT</name>
<evidence type="ECO:0000256" key="2">
    <source>
        <dbReference type="ARBA" id="ARBA00008558"/>
    </source>
</evidence>
<comment type="similarity">
    <text evidence="2">Belongs to the N-acylglucosamine 2-epimerase family.</text>
</comment>
<evidence type="ECO:0000256" key="4">
    <source>
        <dbReference type="HAMAP-Rule" id="MF_00929"/>
    </source>
</evidence>
<accession>A0A5B6TGM0</accession>
<dbReference type="PANTHER" id="PTHR15108">
    <property type="entry name" value="N-ACYLGLUCOSAMINE-2-EPIMERASE"/>
    <property type="match status" value="1"/>
</dbReference>
<proteinExistence type="inferred from homology"/>
<dbReference type="InterPro" id="IPR008928">
    <property type="entry name" value="6-hairpin_glycosidase_sf"/>
</dbReference>
<dbReference type="Gene3D" id="1.50.10.10">
    <property type="match status" value="1"/>
</dbReference>
<dbReference type="InterPro" id="IPR010819">
    <property type="entry name" value="AGE/CE"/>
</dbReference>
<dbReference type="Proteomes" id="UP000324133">
    <property type="component" value="Unassembled WGS sequence"/>
</dbReference>
<evidence type="ECO:0000313" key="5">
    <source>
        <dbReference type="EMBL" id="KAA3439812.1"/>
    </source>
</evidence>
<dbReference type="RefSeq" id="WP_149089452.1">
    <property type="nucleotide sequence ID" value="NZ_VKKY01000001.1"/>
</dbReference>